<dbReference type="GO" id="GO:0003677">
    <property type="term" value="F:DNA binding"/>
    <property type="evidence" value="ECO:0007669"/>
    <property type="project" value="InterPro"/>
</dbReference>
<dbReference type="GO" id="GO:0006310">
    <property type="term" value="P:DNA recombination"/>
    <property type="evidence" value="ECO:0007669"/>
    <property type="project" value="UniProtKB-KW"/>
</dbReference>
<evidence type="ECO:0000256" key="1">
    <source>
        <dbReference type="ARBA" id="ARBA00023172"/>
    </source>
</evidence>
<evidence type="ECO:0000313" key="2">
    <source>
        <dbReference type="EMBL" id="EQD50638.1"/>
    </source>
</evidence>
<comment type="caution">
    <text evidence="2">The sequence shown here is derived from an EMBL/GenBank/DDBJ whole genome shotgun (WGS) entry which is preliminary data.</text>
</comment>
<dbReference type="Gene3D" id="1.10.443.10">
    <property type="entry name" value="Intergrase catalytic core"/>
    <property type="match status" value="1"/>
</dbReference>
<reference evidence="2" key="2">
    <citation type="journal article" date="2014" name="ISME J.">
        <title>Microbial stratification in low pH oxic and suboxic macroscopic growths along an acid mine drainage.</title>
        <authorList>
            <person name="Mendez-Garcia C."/>
            <person name="Mesa V."/>
            <person name="Sprenger R.R."/>
            <person name="Richter M."/>
            <person name="Diez M.S."/>
            <person name="Solano J."/>
            <person name="Bargiela R."/>
            <person name="Golyshina O.V."/>
            <person name="Manteca A."/>
            <person name="Ramos J.L."/>
            <person name="Gallego J.R."/>
            <person name="Llorente I."/>
            <person name="Martins Dos Santos V.A."/>
            <person name="Jensen O.N."/>
            <person name="Pelaez A.I."/>
            <person name="Sanchez J."/>
            <person name="Ferrer M."/>
        </authorList>
    </citation>
    <scope>NUCLEOTIDE SEQUENCE</scope>
</reference>
<gene>
    <name evidence="2" type="ORF">B2A_07236</name>
</gene>
<keyword evidence="1" id="KW-0233">DNA recombination</keyword>
<proteinExistence type="predicted"/>
<dbReference type="EMBL" id="AUZZ01005177">
    <property type="protein sequence ID" value="EQD50638.1"/>
    <property type="molecule type" value="Genomic_DNA"/>
</dbReference>
<accession>T1A137</accession>
<reference evidence="2" key="1">
    <citation type="submission" date="2013-08" db="EMBL/GenBank/DDBJ databases">
        <authorList>
            <person name="Mendez C."/>
            <person name="Richter M."/>
            <person name="Ferrer M."/>
            <person name="Sanchez J."/>
        </authorList>
    </citation>
    <scope>NUCLEOTIDE SEQUENCE</scope>
</reference>
<dbReference type="AlphaFoldDB" id="T1A137"/>
<feature type="non-terminal residue" evidence="2">
    <location>
        <position position="1"/>
    </location>
</feature>
<dbReference type="GO" id="GO:0015074">
    <property type="term" value="P:DNA integration"/>
    <property type="evidence" value="ECO:0007669"/>
    <property type="project" value="InterPro"/>
</dbReference>
<dbReference type="SUPFAM" id="SSF56349">
    <property type="entry name" value="DNA breaking-rejoining enzymes"/>
    <property type="match status" value="1"/>
</dbReference>
<protein>
    <submittedName>
        <fullName evidence="2">Phage integrase/recombinase protein</fullName>
    </submittedName>
</protein>
<dbReference type="InterPro" id="IPR011010">
    <property type="entry name" value="DNA_brk_join_enz"/>
</dbReference>
<name>T1A137_9ZZZZ</name>
<organism evidence="2">
    <name type="scientific">mine drainage metagenome</name>
    <dbReference type="NCBI Taxonomy" id="410659"/>
    <lineage>
        <taxon>unclassified sequences</taxon>
        <taxon>metagenomes</taxon>
        <taxon>ecological metagenomes</taxon>
    </lineage>
</organism>
<sequence>IEAGEAAEPFTFGDLRRTIATRLQELGVSMDVRAHLQSHGLGGLLQRHYEKHGYMAEMREALEKLHRYCAGTGKVVAMSKARA</sequence>
<dbReference type="InterPro" id="IPR013762">
    <property type="entry name" value="Integrase-like_cat_sf"/>
</dbReference>